<dbReference type="AlphaFoldDB" id="A0A1W2FTG4"/>
<dbReference type="Proteomes" id="UP000192840">
    <property type="component" value="Unassembled WGS sequence"/>
</dbReference>
<gene>
    <name evidence="1" type="ORF">SAMN05660733_07968</name>
</gene>
<accession>A0A1W2FTG4</accession>
<dbReference type="OrthoDB" id="3627899at2"/>
<dbReference type="EMBL" id="FWYC01000024">
    <property type="protein sequence ID" value="SMD25064.1"/>
    <property type="molecule type" value="Genomic_DNA"/>
</dbReference>
<reference evidence="2" key="1">
    <citation type="submission" date="2017-04" db="EMBL/GenBank/DDBJ databases">
        <authorList>
            <person name="Varghese N."/>
            <person name="Submissions S."/>
        </authorList>
    </citation>
    <scope>NUCLEOTIDE SEQUENCE [LARGE SCALE GENOMIC DNA]</scope>
    <source>
        <strain evidence="2">DSM 44073</strain>
    </source>
</reference>
<name>A0A1W2FTG4_9PSEU</name>
<dbReference type="NCBIfam" id="NF041510">
    <property type="entry name" value="AMED_5909_fam"/>
    <property type="match status" value="1"/>
</dbReference>
<evidence type="ECO:0000313" key="2">
    <source>
        <dbReference type="Proteomes" id="UP000192840"/>
    </source>
</evidence>
<protein>
    <submittedName>
        <fullName evidence="1">Uncharacterized protein</fullName>
    </submittedName>
</protein>
<dbReference type="RefSeq" id="WP_144065782.1">
    <property type="nucleotide sequence ID" value="NZ_FWYC01000024.1"/>
</dbReference>
<sequence length="82" mass="9475">MTVVERREASWAQAERIVSLSEAHEVLPRLMPGKGDVAGLRRFHEKSAAVYRRVADLDRGHHHEALYWADREDRLARELDGQ</sequence>
<dbReference type="InterPro" id="IPR048152">
    <property type="entry name" value="AMED_5909-like"/>
</dbReference>
<keyword evidence="2" id="KW-1185">Reference proteome</keyword>
<organism evidence="1 2">
    <name type="scientific">Lentzea albidocapillata</name>
    <dbReference type="NCBI Taxonomy" id="40571"/>
    <lineage>
        <taxon>Bacteria</taxon>
        <taxon>Bacillati</taxon>
        <taxon>Actinomycetota</taxon>
        <taxon>Actinomycetes</taxon>
        <taxon>Pseudonocardiales</taxon>
        <taxon>Pseudonocardiaceae</taxon>
        <taxon>Lentzea</taxon>
    </lineage>
</organism>
<proteinExistence type="predicted"/>
<evidence type="ECO:0000313" key="1">
    <source>
        <dbReference type="EMBL" id="SMD25064.1"/>
    </source>
</evidence>